<name>A0A1B1AFA1_9PROT</name>
<evidence type="ECO:0000256" key="6">
    <source>
        <dbReference type="RuleBase" id="RU364048"/>
    </source>
</evidence>
<keyword evidence="2 5" id="KW-0479">Metal-binding</keyword>
<organism evidence="7 8">
    <name type="scientific">Candidatus Viadribacter manganicus</name>
    <dbReference type="NCBI Taxonomy" id="1759059"/>
    <lineage>
        <taxon>Bacteria</taxon>
        <taxon>Pseudomonadati</taxon>
        <taxon>Pseudomonadota</taxon>
        <taxon>Alphaproteobacteria</taxon>
        <taxon>Hyphomonadales</taxon>
        <taxon>Hyphomonadaceae</taxon>
        <taxon>Candidatus Viadribacter</taxon>
    </lineage>
</organism>
<evidence type="ECO:0000256" key="3">
    <source>
        <dbReference type="ARBA" id="ARBA00023002"/>
    </source>
</evidence>
<sequence>MTQLAVFEDSLAPYGDAYGPGLMNNFAPLGGEFGPQKLKVLSGKVPADLNGVYLRAGPNIRFEPTGRYHPFDGDGMIHAARFENGEVTYRNRWVRTDAWKNEDAAGRSLHVGVRETRKGSDKPLKDTANTDLVAQGGRVLALWYLSGDAYEIDPVTLETKGKCPGVLASGGAISAHAKVDELTDELMFFDYGAEAPYMHYGVVGPDRKLKHFVPIDLPGARLPHDMAITEHYSILHDLPMLYEESAFALGRHKVKFDPSLPARLGVIPRYGAADSIRWFEFSPCFIYHVVNAWEEGDWVVMSGCRYMPVLDQNGEIDAVRTARDVAELVMHARLWVWRMNMRTGQTSEEMLDADRNIEFPTYNSRLSGRRTRFGYFVDHSETRTLQWYGVRKCDLDTGESLGAWSDSPAHSYYSEPWFAAADDYVAEDDGYVVAFQWNEKLNRETLDIFDARAIGDGPVAQLEVPIRVPSGFHACWLAADRMTR</sequence>
<dbReference type="GO" id="GO:0016121">
    <property type="term" value="P:carotene catabolic process"/>
    <property type="evidence" value="ECO:0007669"/>
    <property type="project" value="TreeGrafter"/>
</dbReference>
<accession>A0A1B1AFA1</accession>
<feature type="binding site" evidence="5">
    <location>
        <position position="176"/>
    </location>
    <ligand>
        <name>Fe cation</name>
        <dbReference type="ChEBI" id="CHEBI:24875"/>
        <note>catalytic</note>
    </ligand>
</feature>
<evidence type="ECO:0000313" key="8">
    <source>
        <dbReference type="Proteomes" id="UP000092498"/>
    </source>
</evidence>
<dbReference type="PANTHER" id="PTHR10543:SF89">
    <property type="entry name" value="CAROTENOID 9,10(9',10')-CLEAVAGE DIOXYGENASE 1"/>
    <property type="match status" value="1"/>
</dbReference>
<dbReference type="GO" id="GO:0010436">
    <property type="term" value="F:carotenoid dioxygenase activity"/>
    <property type="evidence" value="ECO:0007669"/>
    <property type="project" value="TreeGrafter"/>
</dbReference>
<evidence type="ECO:0000256" key="2">
    <source>
        <dbReference type="ARBA" id="ARBA00022723"/>
    </source>
</evidence>
<evidence type="ECO:0000256" key="5">
    <source>
        <dbReference type="PIRSR" id="PIRSR604294-1"/>
    </source>
</evidence>
<dbReference type="KEGG" id="cbot:ATE48_04510"/>
<comment type="cofactor">
    <cofactor evidence="5 6">
        <name>Fe(2+)</name>
        <dbReference type="ChEBI" id="CHEBI:29033"/>
    </cofactor>
    <text evidence="5 6">Binds 1 Fe(2+) ion per subunit.</text>
</comment>
<feature type="binding site" evidence="5">
    <location>
        <position position="288"/>
    </location>
    <ligand>
        <name>Fe cation</name>
        <dbReference type="ChEBI" id="CHEBI:24875"/>
        <note>catalytic</note>
    </ligand>
</feature>
<dbReference type="OrthoDB" id="6636843at2"/>
<dbReference type="RefSeq" id="WP_066768229.1">
    <property type="nucleotide sequence ID" value="NZ_CP013244.1"/>
</dbReference>
<keyword evidence="3 6" id="KW-0560">Oxidoreductase</keyword>
<keyword evidence="8" id="KW-1185">Reference proteome</keyword>
<comment type="similarity">
    <text evidence="1 6">Belongs to the carotenoid oxygenase family.</text>
</comment>
<dbReference type="InParanoid" id="A0A1B1AFA1"/>
<evidence type="ECO:0000256" key="1">
    <source>
        <dbReference type="ARBA" id="ARBA00006787"/>
    </source>
</evidence>
<keyword evidence="4 5" id="KW-0408">Iron</keyword>
<dbReference type="AlphaFoldDB" id="A0A1B1AFA1"/>
<evidence type="ECO:0000313" key="7">
    <source>
        <dbReference type="EMBL" id="ANP45232.1"/>
    </source>
</evidence>
<dbReference type="EMBL" id="CP013244">
    <property type="protein sequence ID" value="ANP45232.1"/>
    <property type="molecule type" value="Genomic_DNA"/>
</dbReference>
<feature type="binding site" evidence="5">
    <location>
        <position position="473"/>
    </location>
    <ligand>
        <name>Fe cation</name>
        <dbReference type="ChEBI" id="CHEBI:24875"/>
        <note>catalytic</note>
    </ligand>
</feature>
<proteinExistence type="inferred from homology"/>
<dbReference type="EC" id="1.13.11.-" evidence="6"/>
<gene>
    <name evidence="7" type="ORF">ATE48_04510</name>
</gene>
<reference evidence="7 8" key="1">
    <citation type="submission" date="2015-11" db="EMBL/GenBank/DDBJ databases">
        <title>Whole-Genome Sequence of Candidatus Oderbacter manganicum from the National Park Lower Oder Valley, Germany.</title>
        <authorList>
            <person name="Braun B."/>
            <person name="Liere K."/>
            <person name="Szewzyk U."/>
        </authorList>
    </citation>
    <scope>NUCLEOTIDE SEQUENCE [LARGE SCALE GENOMIC DNA]</scope>
    <source>
        <strain evidence="7 8">OTSz_A_272</strain>
    </source>
</reference>
<feature type="binding site" evidence="5">
    <location>
        <position position="224"/>
    </location>
    <ligand>
        <name>Fe cation</name>
        <dbReference type="ChEBI" id="CHEBI:24875"/>
        <note>catalytic</note>
    </ligand>
</feature>
<dbReference type="InterPro" id="IPR004294">
    <property type="entry name" value="Carotenoid_Oase"/>
</dbReference>
<keyword evidence="6 7" id="KW-0223">Dioxygenase</keyword>
<protein>
    <recommendedName>
        <fullName evidence="6">Dioxygenase</fullName>
        <ecNumber evidence="6">1.13.11.-</ecNumber>
    </recommendedName>
</protein>
<evidence type="ECO:0000256" key="4">
    <source>
        <dbReference type="ARBA" id="ARBA00023004"/>
    </source>
</evidence>
<dbReference type="Pfam" id="PF03055">
    <property type="entry name" value="RPE65"/>
    <property type="match status" value="1"/>
</dbReference>
<dbReference type="STRING" id="1759059.ATE48_04510"/>
<dbReference type="Proteomes" id="UP000092498">
    <property type="component" value="Chromosome"/>
</dbReference>
<dbReference type="GO" id="GO:0046872">
    <property type="term" value="F:metal ion binding"/>
    <property type="evidence" value="ECO:0007669"/>
    <property type="project" value="UniProtKB-KW"/>
</dbReference>
<dbReference type="PANTHER" id="PTHR10543">
    <property type="entry name" value="BETA-CAROTENE DIOXYGENASE"/>
    <property type="match status" value="1"/>
</dbReference>